<dbReference type="InterPro" id="IPR036388">
    <property type="entry name" value="WH-like_DNA-bd_sf"/>
</dbReference>
<proteinExistence type="predicted"/>
<keyword evidence="1" id="KW-0805">Transcription regulation</keyword>
<dbReference type="CDD" id="cd07377">
    <property type="entry name" value="WHTH_GntR"/>
    <property type="match status" value="1"/>
</dbReference>
<dbReference type="InterPro" id="IPR000524">
    <property type="entry name" value="Tscrpt_reg_HTH_GntR"/>
</dbReference>
<dbReference type="Gene3D" id="1.20.120.530">
    <property type="entry name" value="GntR ligand-binding domain-like"/>
    <property type="match status" value="1"/>
</dbReference>
<accession>A0ABW0YMV1</accession>
<evidence type="ECO:0000256" key="1">
    <source>
        <dbReference type="ARBA" id="ARBA00023015"/>
    </source>
</evidence>
<keyword evidence="2" id="KW-0238">DNA-binding</keyword>
<dbReference type="RefSeq" id="WP_385939090.1">
    <property type="nucleotide sequence ID" value="NZ_JBHSOZ010000003.1"/>
</dbReference>
<dbReference type="PRINTS" id="PR00035">
    <property type="entry name" value="HTHGNTR"/>
</dbReference>
<evidence type="ECO:0000256" key="2">
    <source>
        <dbReference type="ARBA" id="ARBA00023125"/>
    </source>
</evidence>
<reference evidence="6" key="1">
    <citation type="journal article" date="2019" name="Int. J. Syst. Evol. Microbiol.">
        <title>The Global Catalogue of Microorganisms (GCM) 10K type strain sequencing project: providing services to taxonomists for standard genome sequencing and annotation.</title>
        <authorList>
            <consortium name="The Broad Institute Genomics Platform"/>
            <consortium name="The Broad Institute Genome Sequencing Center for Infectious Disease"/>
            <person name="Wu L."/>
            <person name="Ma J."/>
        </authorList>
    </citation>
    <scope>NUCLEOTIDE SEQUENCE [LARGE SCALE GENOMIC DNA]</scope>
    <source>
        <strain evidence="6">CECT 7184</strain>
    </source>
</reference>
<evidence type="ECO:0000256" key="3">
    <source>
        <dbReference type="ARBA" id="ARBA00023163"/>
    </source>
</evidence>
<sequence>MKGWFEEEIISIRERAYIYLKNMILEGEYKAGDRLVERELAEKMNISRTPIREALFRLESQGFVKTVPRKGVLVSQISTEEVIEVFTILSSLEVLAAKLAAQKISETEKEKFDQYIQKITTALEKKDSAEISQLHIEISHALYRAARSPKLYEMLTDLMDYIRAFASTGHKLKGRMEESMREHLAVLKAVRDHEVEMAEYLTKIHIENSKRAYIEAINSKNQQVSEG</sequence>
<comment type="caution">
    <text evidence="5">The sequence shown here is derived from an EMBL/GenBank/DDBJ whole genome shotgun (WGS) entry which is preliminary data.</text>
</comment>
<evidence type="ECO:0000313" key="6">
    <source>
        <dbReference type="Proteomes" id="UP001596142"/>
    </source>
</evidence>
<evidence type="ECO:0000259" key="4">
    <source>
        <dbReference type="PROSITE" id="PS50949"/>
    </source>
</evidence>
<keyword evidence="3" id="KW-0804">Transcription</keyword>
<dbReference type="InterPro" id="IPR008920">
    <property type="entry name" value="TF_FadR/GntR_C"/>
</dbReference>
<name>A0ABW0YMV1_9BACI</name>
<dbReference type="PANTHER" id="PTHR43537">
    <property type="entry name" value="TRANSCRIPTIONAL REGULATOR, GNTR FAMILY"/>
    <property type="match status" value="1"/>
</dbReference>
<gene>
    <name evidence="5" type="ORF">ACFPU1_04645</name>
</gene>
<dbReference type="SUPFAM" id="SSF46785">
    <property type="entry name" value="Winged helix' DNA-binding domain"/>
    <property type="match status" value="1"/>
</dbReference>
<feature type="domain" description="HTH gntR-type" evidence="4">
    <location>
        <begin position="10"/>
        <end position="77"/>
    </location>
</feature>
<dbReference type="EMBL" id="JBHSOZ010000003">
    <property type="protein sequence ID" value="MFC5712057.1"/>
    <property type="molecule type" value="Genomic_DNA"/>
</dbReference>
<protein>
    <submittedName>
        <fullName evidence="5">GntR family transcriptional regulator</fullName>
    </submittedName>
</protein>
<dbReference type="SMART" id="SM00345">
    <property type="entry name" value="HTH_GNTR"/>
    <property type="match status" value="1"/>
</dbReference>
<dbReference type="InterPro" id="IPR036390">
    <property type="entry name" value="WH_DNA-bd_sf"/>
</dbReference>
<dbReference type="Pfam" id="PF07729">
    <property type="entry name" value="FCD"/>
    <property type="match status" value="1"/>
</dbReference>
<organism evidence="5 6">
    <name type="scientific">Thalassorhabdus alkalitolerans</name>
    <dbReference type="NCBI Taxonomy" id="2282697"/>
    <lineage>
        <taxon>Bacteria</taxon>
        <taxon>Bacillati</taxon>
        <taxon>Bacillota</taxon>
        <taxon>Bacilli</taxon>
        <taxon>Bacillales</taxon>
        <taxon>Bacillaceae</taxon>
        <taxon>Thalassorhabdus</taxon>
    </lineage>
</organism>
<dbReference type="Pfam" id="PF00392">
    <property type="entry name" value="GntR"/>
    <property type="match status" value="1"/>
</dbReference>
<keyword evidence="6" id="KW-1185">Reference proteome</keyword>
<dbReference type="PANTHER" id="PTHR43537:SF24">
    <property type="entry name" value="GLUCONATE OPERON TRANSCRIPTIONAL REPRESSOR"/>
    <property type="match status" value="1"/>
</dbReference>
<dbReference type="SMART" id="SM00895">
    <property type="entry name" value="FCD"/>
    <property type="match status" value="1"/>
</dbReference>
<evidence type="ECO:0000313" key="5">
    <source>
        <dbReference type="EMBL" id="MFC5712057.1"/>
    </source>
</evidence>
<dbReference type="Proteomes" id="UP001596142">
    <property type="component" value="Unassembled WGS sequence"/>
</dbReference>
<dbReference type="SUPFAM" id="SSF48008">
    <property type="entry name" value="GntR ligand-binding domain-like"/>
    <property type="match status" value="1"/>
</dbReference>
<dbReference type="PROSITE" id="PS50949">
    <property type="entry name" value="HTH_GNTR"/>
    <property type="match status" value="1"/>
</dbReference>
<dbReference type="InterPro" id="IPR011711">
    <property type="entry name" value="GntR_C"/>
</dbReference>
<dbReference type="Gene3D" id="1.10.10.10">
    <property type="entry name" value="Winged helix-like DNA-binding domain superfamily/Winged helix DNA-binding domain"/>
    <property type="match status" value="1"/>
</dbReference>